<keyword evidence="2" id="KW-0175">Coiled coil</keyword>
<feature type="modified residue" description="4-aspartylphosphate" evidence="1">
    <location>
        <position position="71"/>
    </location>
</feature>
<dbReference type="InterPro" id="IPR000160">
    <property type="entry name" value="GGDEF_dom"/>
</dbReference>
<dbReference type="HOGENOM" id="CLU_000445_70_50_3"/>
<dbReference type="InterPro" id="IPR013655">
    <property type="entry name" value="PAS_fold_3"/>
</dbReference>
<dbReference type="InterPro" id="IPR052155">
    <property type="entry name" value="Biofilm_reg_signaling"/>
</dbReference>
<dbReference type="EMBL" id="CP001287">
    <property type="protein sequence ID" value="ACK68272.1"/>
    <property type="molecule type" value="Genomic_DNA"/>
</dbReference>
<dbReference type="Gene3D" id="3.30.450.20">
    <property type="entry name" value="PAS domain"/>
    <property type="match status" value="1"/>
</dbReference>
<dbReference type="eggNOG" id="COG5001">
    <property type="taxonomic scope" value="Bacteria"/>
</dbReference>
<dbReference type="STRING" id="41431.PCC8801_4350"/>
<dbReference type="CDD" id="cd01949">
    <property type="entry name" value="GGDEF"/>
    <property type="match status" value="1"/>
</dbReference>
<keyword evidence="8" id="KW-1185">Reference proteome</keyword>
<dbReference type="CDD" id="cd00130">
    <property type="entry name" value="PAS"/>
    <property type="match status" value="1"/>
</dbReference>
<feature type="domain" description="EAL" evidence="5">
    <location>
        <begin position="462"/>
        <end position="718"/>
    </location>
</feature>
<dbReference type="SMART" id="SM00091">
    <property type="entry name" value="PAS"/>
    <property type="match status" value="1"/>
</dbReference>
<dbReference type="Gene3D" id="3.30.70.270">
    <property type="match status" value="1"/>
</dbReference>
<dbReference type="InterPro" id="IPR011006">
    <property type="entry name" value="CheY-like_superfamily"/>
</dbReference>
<reference evidence="8" key="1">
    <citation type="journal article" date="2011" name="MBio">
        <title>Novel metabolic attributes of the genus Cyanothece, comprising a group of unicellular nitrogen-fixing Cyanobacteria.</title>
        <authorList>
            <person name="Bandyopadhyay A."/>
            <person name="Elvitigala T."/>
            <person name="Welsh E."/>
            <person name="Stockel J."/>
            <person name="Liberton M."/>
            <person name="Min H."/>
            <person name="Sherman L.A."/>
            <person name="Pakrasi H.B."/>
        </authorList>
    </citation>
    <scope>NUCLEOTIDE SEQUENCE [LARGE SCALE GENOMIC DNA]</scope>
    <source>
        <strain evidence="8">PCC 8801</strain>
    </source>
</reference>
<dbReference type="InterPro" id="IPR000014">
    <property type="entry name" value="PAS"/>
</dbReference>
<dbReference type="Pfam" id="PF00990">
    <property type="entry name" value="GGDEF"/>
    <property type="match status" value="1"/>
</dbReference>
<dbReference type="InterPro" id="IPR035919">
    <property type="entry name" value="EAL_sf"/>
</dbReference>
<dbReference type="SUPFAM" id="SSF55073">
    <property type="entry name" value="Nucleotide cyclase"/>
    <property type="match status" value="1"/>
</dbReference>
<evidence type="ECO:0000259" key="4">
    <source>
        <dbReference type="PROSITE" id="PS50112"/>
    </source>
</evidence>
<dbReference type="InterPro" id="IPR029787">
    <property type="entry name" value="Nucleotide_cyclase"/>
</dbReference>
<dbReference type="InterPro" id="IPR035965">
    <property type="entry name" value="PAS-like_dom_sf"/>
</dbReference>
<dbReference type="Proteomes" id="UP000008204">
    <property type="component" value="Chromosome"/>
</dbReference>
<dbReference type="NCBIfam" id="TIGR00229">
    <property type="entry name" value="sensory_box"/>
    <property type="match status" value="1"/>
</dbReference>
<dbReference type="SMART" id="SM00267">
    <property type="entry name" value="GGDEF"/>
    <property type="match status" value="1"/>
</dbReference>
<evidence type="ECO:0000313" key="7">
    <source>
        <dbReference type="EMBL" id="ACK68272.1"/>
    </source>
</evidence>
<name>B7JVD9_RIPO1</name>
<organism evidence="7 8">
    <name type="scientific">Rippkaea orientalis (strain PCC 8801 / RF-1)</name>
    <name type="common">Cyanothece sp. (strain PCC 8801)</name>
    <dbReference type="NCBI Taxonomy" id="41431"/>
    <lineage>
        <taxon>Bacteria</taxon>
        <taxon>Bacillati</taxon>
        <taxon>Cyanobacteriota</taxon>
        <taxon>Cyanophyceae</taxon>
        <taxon>Oscillatoriophycideae</taxon>
        <taxon>Chroococcales</taxon>
        <taxon>Aphanothecaceae</taxon>
        <taxon>Rippkaea</taxon>
        <taxon>Rippkaea orientalis</taxon>
    </lineage>
</organism>
<dbReference type="NCBIfam" id="TIGR00254">
    <property type="entry name" value="GGDEF"/>
    <property type="match status" value="1"/>
</dbReference>
<gene>
    <name evidence="7" type="ordered locus">PCC8801_4350</name>
</gene>
<dbReference type="SUPFAM" id="SSF52172">
    <property type="entry name" value="CheY-like"/>
    <property type="match status" value="1"/>
</dbReference>
<evidence type="ECO:0000259" key="6">
    <source>
        <dbReference type="PROSITE" id="PS50887"/>
    </source>
</evidence>
<proteinExistence type="predicted"/>
<feature type="domain" description="Response regulatory" evidence="3">
    <location>
        <begin position="20"/>
        <end position="136"/>
    </location>
</feature>
<feature type="coiled-coil region" evidence="2">
    <location>
        <begin position="297"/>
        <end position="324"/>
    </location>
</feature>
<feature type="coiled-coil region" evidence="2">
    <location>
        <begin position="140"/>
        <end position="171"/>
    </location>
</feature>
<dbReference type="RefSeq" id="WP_015957398.1">
    <property type="nucleotide sequence ID" value="NC_011726.1"/>
</dbReference>
<dbReference type="PROSITE" id="PS50112">
    <property type="entry name" value="PAS"/>
    <property type="match status" value="1"/>
</dbReference>
<dbReference type="Pfam" id="PF00072">
    <property type="entry name" value="Response_reg"/>
    <property type="match status" value="1"/>
</dbReference>
<evidence type="ECO:0000256" key="1">
    <source>
        <dbReference type="PROSITE-ProRule" id="PRU00169"/>
    </source>
</evidence>
<feature type="domain" description="GGDEF" evidence="6">
    <location>
        <begin position="320"/>
        <end position="453"/>
    </location>
</feature>
<evidence type="ECO:0000256" key="2">
    <source>
        <dbReference type="SAM" id="Coils"/>
    </source>
</evidence>
<dbReference type="FunFam" id="3.30.70.270:FF:000001">
    <property type="entry name" value="Diguanylate cyclase domain protein"/>
    <property type="match status" value="1"/>
</dbReference>
<sequence>MSEATCNAPLSSTEVTQSLHLLLLEDVPEDVELIVLSLSNADIEFTYEIAQTATLYQEKLQQQTYSAILADYRLPGFNGLQALKMLQEAGQKIPFILVTGSLGEEAAVECMKAGVTDYIVKDRLFQLPTILMRSLEEFALRREQQRVMEERRQAEIALRASEKRFRALIENASDIILIVAPDSQLTYASPSVERVLGYDASSLTGQRFFDLIHPDEQGEIIGFFDKIKETSNLSQLLPDFRVRTQKDTWVILEAIARNLQDDPAVGGFVVNCHDITERHQTAEQLRYDASHDKLTGLANRSALLKQLKRAIEQKKRRKEDHFALLFLDLDRFKVINDGLGHLMGDQLLKEMAKRLQRCHREGDLLARFGGDEFVFFLKEIRQQEQAIVVAERIHQALREPFILNHQEVFISASIGITLSADHYDSPEQMLRDADTAMYWAKARGQGGHTIFAPTMHLSALKQLHLESDLRQAIQRQELVVYYQPIFSLDTQKIVGAEALVRWQPPEKPLIPPNDFIPLAEETGLILEIDHWVLKSACQQLYQWQQEFKTLAPQFISVNLSPKQFSQPNLTEKIVQTIKETGLAEQCLKIEITETVFLENSTSVLEILCQLQQLNIQICLDDFGTGYSSLSYLHQFPLNSLKLDRTFVSRLGKTNKNDTIVRIVATLANELDLELIAEGIEEIEQIQLLHYLGYQWGQGYCFSPPVDSNSFIEFLIENPMKYRIQES</sequence>
<dbReference type="PANTHER" id="PTHR44757:SF2">
    <property type="entry name" value="BIOFILM ARCHITECTURE MAINTENANCE PROTEIN MBAA"/>
    <property type="match status" value="1"/>
</dbReference>
<dbReference type="KEGG" id="cyp:PCC8801_4350"/>
<dbReference type="InterPro" id="IPR001789">
    <property type="entry name" value="Sig_transdc_resp-reg_receiver"/>
</dbReference>
<dbReference type="Pfam" id="PF00563">
    <property type="entry name" value="EAL"/>
    <property type="match status" value="1"/>
</dbReference>
<dbReference type="SUPFAM" id="SSF141868">
    <property type="entry name" value="EAL domain-like"/>
    <property type="match status" value="1"/>
</dbReference>
<evidence type="ECO:0000259" key="3">
    <source>
        <dbReference type="PROSITE" id="PS50110"/>
    </source>
</evidence>
<dbReference type="SMART" id="SM00052">
    <property type="entry name" value="EAL"/>
    <property type="match status" value="1"/>
</dbReference>
<evidence type="ECO:0000259" key="5">
    <source>
        <dbReference type="PROSITE" id="PS50883"/>
    </source>
</evidence>
<dbReference type="PROSITE" id="PS50887">
    <property type="entry name" value="GGDEF"/>
    <property type="match status" value="1"/>
</dbReference>
<dbReference type="PROSITE" id="PS50883">
    <property type="entry name" value="EAL"/>
    <property type="match status" value="1"/>
</dbReference>
<dbReference type="Pfam" id="PF08447">
    <property type="entry name" value="PAS_3"/>
    <property type="match status" value="1"/>
</dbReference>
<dbReference type="AlphaFoldDB" id="B7JVD9"/>
<dbReference type="CDD" id="cd00156">
    <property type="entry name" value="REC"/>
    <property type="match status" value="1"/>
</dbReference>
<evidence type="ECO:0000313" key="8">
    <source>
        <dbReference type="Proteomes" id="UP000008204"/>
    </source>
</evidence>
<dbReference type="SMART" id="SM00448">
    <property type="entry name" value="REC"/>
    <property type="match status" value="1"/>
</dbReference>
<dbReference type="GO" id="GO:0000160">
    <property type="term" value="P:phosphorelay signal transduction system"/>
    <property type="evidence" value="ECO:0007669"/>
    <property type="project" value="InterPro"/>
</dbReference>
<dbReference type="CDD" id="cd01948">
    <property type="entry name" value="EAL"/>
    <property type="match status" value="1"/>
</dbReference>
<dbReference type="InterPro" id="IPR001633">
    <property type="entry name" value="EAL_dom"/>
</dbReference>
<dbReference type="PANTHER" id="PTHR44757">
    <property type="entry name" value="DIGUANYLATE CYCLASE DGCP"/>
    <property type="match status" value="1"/>
</dbReference>
<dbReference type="OrthoDB" id="442691at2"/>
<keyword evidence="1" id="KW-0597">Phosphoprotein</keyword>
<dbReference type="PROSITE" id="PS50110">
    <property type="entry name" value="RESPONSE_REGULATORY"/>
    <property type="match status" value="1"/>
</dbReference>
<dbReference type="InterPro" id="IPR043128">
    <property type="entry name" value="Rev_trsase/Diguanyl_cyclase"/>
</dbReference>
<feature type="domain" description="PAS" evidence="4">
    <location>
        <begin position="161"/>
        <end position="231"/>
    </location>
</feature>
<dbReference type="SUPFAM" id="SSF55785">
    <property type="entry name" value="PYP-like sensor domain (PAS domain)"/>
    <property type="match status" value="1"/>
</dbReference>
<accession>B7JVD9</accession>
<protein>
    <submittedName>
        <fullName evidence="7">Response regulator receiver modulated diguanylate cyclase/phosphodiesterase with PAS/PAC sensor(S)</fullName>
    </submittedName>
</protein>
<dbReference type="Gene3D" id="3.40.50.2300">
    <property type="match status" value="1"/>
</dbReference>
<dbReference type="Gene3D" id="3.20.20.450">
    <property type="entry name" value="EAL domain"/>
    <property type="match status" value="1"/>
</dbReference>